<keyword evidence="2" id="KW-0805">Transcription regulation</keyword>
<dbReference type="GO" id="GO:0003700">
    <property type="term" value="F:DNA-binding transcription factor activity"/>
    <property type="evidence" value="ECO:0007669"/>
    <property type="project" value="InterPro"/>
</dbReference>
<dbReference type="GO" id="GO:0043565">
    <property type="term" value="F:sequence-specific DNA binding"/>
    <property type="evidence" value="ECO:0007669"/>
    <property type="project" value="InterPro"/>
</dbReference>
<evidence type="ECO:0000256" key="3">
    <source>
        <dbReference type="ARBA" id="ARBA00023125"/>
    </source>
</evidence>
<dbReference type="GO" id="GO:0005737">
    <property type="term" value="C:cytoplasm"/>
    <property type="evidence" value="ECO:0007669"/>
    <property type="project" value="UniProtKB-SubCell"/>
</dbReference>
<comment type="function">
    <text evidence="6">Regulatory protein of the TOL plasmid xyl operons. XylS activates the xylXYZLTEGFJQKIH operon required for the degradation of toluene, m-xylene and p-xylene.</text>
</comment>
<dbReference type="PRINTS" id="PR00032">
    <property type="entry name" value="HTHARAC"/>
</dbReference>
<dbReference type="InterPro" id="IPR035418">
    <property type="entry name" value="AraC-bd_2"/>
</dbReference>
<gene>
    <name evidence="8" type="ORF">ALQ49_03222</name>
</gene>
<comment type="subcellular location">
    <subcellularLocation>
        <location evidence="1">Cytoplasm</location>
    </subcellularLocation>
</comment>
<dbReference type="InterPro" id="IPR050204">
    <property type="entry name" value="AraC_XylS_family_regulators"/>
</dbReference>
<evidence type="ECO:0000256" key="6">
    <source>
        <dbReference type="ARBA" id="ARBA00037345"/>
    </source>
</evidence>
<dbReference type="Gene3D" id="1.10.10.60">
    <property type="entry name" value="Homeodomain-like"/>
    <property type="match status" value="1"/>
</dbReference>
<dbReference type="InterPro" id="IPR018062">
    <property type="entry name" value="HTH_AraC-typ_CS"/>
</dbReference>
<evidence type="ECO:0000259" key="7">
    <source>
        <dbReference type="PROSITE" id="PS01124"/>
    </source>
</evidence>
<sequence>MSVSTHTQRGRPIMVITPSEARDRRWSTSDVENSAPLNAFKAVVSAEIAEMSVESSLPDTFRASWTRYGLGPIDLNFLECDSQKTSRSIEMANRDQRPFFELLYARKGRIQVSHCGEISEVPAGAFVLLSDQKPYSLDFPDGSICLTAHMPEDWLRKWVPDPNALVGKPLGVGGTWSLPLQGLLTAFADAGLETAPLPRFVLADQFGAMCALVANVKTPEKHNSELATRIRRFILEYYPNPTLSPITIAASLGISTRHLHRVLAGYNETYSGLLLQTRLNKAAQLLATPSQAIVSISDIAWAVGFVDQSHFARLFKSAFNTTPSQYRTSLRQG</sequence>
<evidence type="ECO:0000256" key="1">
    <source>
        <dbReference type="ARBA" id="ARBA00004496"/>
    </source>
</evidence>
<evidence type="ECO:0000256" key="5">
    <source>
        <dbReference type="ARBA" id="ARBA00023163"/>
    </source>
</evidence>
<accession>A0A3M3MWW7</accession>
<dbReference type="PANTHER" id="PTHR46796:SF6">
    <property type="entry name" value="ARAC SUBFAMILY"/>
    <property type="match status" value="1"/>
</dbReference>
<dbReference type="InterPro" id="IPR018060">
    <property type="entry name" value="HTH_AraC"/>
</dbReference>
<dbReference type="AlphaFoldDB" id="A0A3M3MWW7"/>
<protein>
    <recommendedName>
        <fullName evidence="7">HTH araC/xylS-type domain-containing protein</fullName>
    </recommendedName>
</protein>
<evidence type="ECO:0000313" key="9">
    <source>
        <dbReference type="Proteomes" id="UP000278062"/>
    </source>
</evidence>
<organism evidence="8 9">
    <name type="scientific">Pseudomonas syringae pv. apii</name>
    <dbReference type="NCBI Taxonomy" id="81036"/>
    <lineage>
        <taxon>Bacteria</taxon>
        <taxon>Pseudomonadati</taxon>
        <taxon>Pseudomonadota</taxon>
        <taxon>Gammaproteobacteria</taxon>
        <taxon>Pseudomonadales</taxon>
        <taxon>Pseudomonadaceae</taxon>
        <taxon>Pseudomonas</taxon>
    </lineage>
</organism>
<proteinExistence type="predicted"/>
<dbReference type="InterPro" id="IPR009057">
    <property type="entry name" value="Homeodomain-like_sf"/>
</dbReference>
<dbReference type="SUPFAM" id="SSF46689">
    <property type="entry name" value="Homeodomain-like"/>
    <property type="match status" value="1"/>
</dbReference>
<dbReference type="PROSITE" id="PS00041">
    <property type="entry name" value="HTH_ARAC_FAMILY_1"/>
    <property type="match status" value="1"/>
</dbReference>
<dbReference type="InterPro" id="IPR020449">
    <property type="entry name" value="Tscrpt_reg_AraC-type_HTH"/>
</dbReference>
<dbReference type="PANTHER" id="PTHR46796">
    <property type="entry name" value="HTH-TYPE TRANSCRIPTIONAL ACTIVATOR RHAS-RELATED"/>
    <property type="match status" value="1"/>
</dbReference>
<reference evidence="8 9" key="1">
    <citation type="submission" date="2018-08" db="EMBL/GenBank/DDBJ databases">
        <title>Recombination of ecologically and evolutionarily significant loci maintains genetic cohesion in the Pseudomonas syringae species complex.</title>
        <authorList>
            <person name="Dillon M."/>
            <person name="Thakur S."/>
            <person name="Almeida R.N.D."/>
            <person name="Weir B.S."/>
            <person name="Guttman D.S."/>
        </authorList>
    </citation>
    <scope>NUCLEOTIDE SEQUENCE [LARGE SCALE GENOMIC DNA]</scope>
    <source>
        <strain evidence="8 9">1089_5</strain>
    </source>
</reference>
<comment type="caution">
    <text evidence="8">The sequence shown here is derived from an EMBL/GenBank/DDBJ whole genome shotgun (WGS) entry which is preliminary data.</text>
</comment>
<dbReference type="Pfam" id="PF12833">
    <property type="entry name" value="HTH_18"/>
    <property type="match status" value="1"/>
</dbReference>
<dbReference type="Proteomes" id="UP000278062">
    <property type="component" value="Unassembled WGS sequence"/>
</dbReference>
<dbReference type="PROSITE" id="PS01124">
    <property type="entry name" value="HTH_ARAC_FAMILY_2"/>
    <property type="match status" value="1"/>
</dbReference>
<keyword evidence="5" id="KW-0804">Transcription</keyword>
<name>A0A3M3MWW7_9PSED</name>
<evidence type="ECO:0000256" key="4">
    <source>
        <dbReference type="ARBA" id="ARBA00023159"/>
    </source>
</evidence>
<dbReference type="Pfam" id="PF14525">
    <property type="entry name" value="AraC_binding_2"/>
    <property type="match status" value="1"/>
</dbReference>
<dbReference type="EMBL" id="RBPL01000081">
    <property type="protein sequence ID" value="RMN94964.1"/>
    <property type="molecule type" value="Genomic_DNA"/>
</dbReference>
<evidence type="ECO:0000256" key="2">
    <source>
        <dbReference type="ARBA" id="ARBA00023015"/>
    </source>
</evidence>
<feature type="domain" description="HTH araC/xylS-type" evidence="7">
    <location>
        <begin position="228"/>
        <end position="329"/>
    </location>
</feature>
<dbReference type="GO" id="GO:0009893">
    <property type="term" value="P:positive regulation of metabolic process"/>
    <property type="evidence" value="ECO:0007669"/>
    <property type="project" value="UniProtKB-ARBA"/>
</dbReference>
<keyword evidence="4" id="KW-0010">Activator</keyword>
<evidence type="ECO:0000313" key="8">
    <source>
        <dbReference type="EMBL" id="RMN94964.1"/>
    </source>
</evidence>
<dbReference type="SMART" id="SM00342">
    <property type="entry name" value="HTH_ARAC"/>
    <property type="match status" value="1"/>
</dbReference>
<keyword evidence="3" id="KW-0238">DNA-binding</keyword>